<name>A0ABU3KGC9_9BIFI</name>
<protein>
    <submittedName>
        <fullName evidence="2">DUF4062 domain-containing protein</fullName>
    </submittedName>
</protein>
<reference evidence="3" key="2">
    <citation type="submission" date="2023-07" db="EMBL/GenBank/DDBJ databases">
        <title>Bifidobacterium spp. in honeybee.</title>
        <authorList>
            <person name="Olofsson T."/>
        </authorList>
    </citation>
    <scope>NUCLEOTIDE SEQUENCE [LARGE SCALE GENOMIC DNA]</scope>
    <source>
        <strain evidence="3">H1HS16N</strain>
    </source>
</reference>
<sequence>MDSANKDKIEHAAHAHTAYLLENSEDYAESSNECSLAFKRITPLYVGLPQQTTEFLSTAQALLAVTASHFNDRIGRHLWAKDSRILITLHKVLKNFTQVIEVEAGCTLRTKPASLKKQIEYDQKFLQQSYGSDIPEGTPEYNIYLLQNSPVFFLDPPLQIPDQVTKGSLIANPRLIDHEMTSHRKLYNVFISSTFEDMADVRKAVLEQLQHTEDYNPIGMEQFAATDESQLDYIRDRMEVTDLYVLILGGRYGTLLSDNSISYTHKEYRMAQAMPNIKVLAFICKDPEHLPYSSYEQDPDKLERLNNFRDEVKNDRLAQFWNAGESPKDIAYMIYEALNQQDKSGLQGWVRGQEPKKAQDHILRDAELELLDATTSIDGHGKVFVPQYRNSGFVRMKFSGKIGVPKLLQMLQPSIQAPINTDQAKLDLDLDISSHIDAKDFHMALWCWRDLLTRLTTHKLVQITPAKDEIAETTVITEVGTEFIRRHPEKTVDLAWNPNALMGEEEL</sequence>
<evidence type="ECO:0000313" key="2">
    <source>
        <dbReference type="EMBL" id="MDT7509831.1"/>
    </source>
</evidence>
<dbReference type="RefSeq" id="WP_313839529.1">
    <property type="nucleotide sequence ID" value="NZ_JASTZZ010000004.1"/>
</dbReference>
<dbReference type="EMBL" id="JASTZZ010000004">
    <property type="protein sequence ID" value="MDT7509831.1"/>
    <property type="molecule type" value="Genomic_DNA"/>
</dbReference>
<reference evidence="2 3" key="1">
    <citation type="submission" date="2023-06" db="EMBL/GenBank/DDBJ databases">
        <authorList>
            <person name="Pascarelli S."/>
        </authorList>
    </citation>
    <scope>NUCLEOTIDE SEQUENCE [LARGE SCALE GENOMIC DNA]</scope>
    <source>
        <strain evidence="2 3">H1HS16N</strain>
    </source>
</reference>
<gene>
    <name evidence="2" type="ORF">QRX41_06800</name>
</gene>
<dbReference type="InterPro" id="IPR025139">
    <property type="entry name" value="DUF4062"/>
</dbReference>
<evidence type="ECO:0000259" key="1">
    <source>
        <dbReference type="Pfam" id="PF13271"/>
    </source>
</evidence>
<accession>A0ABU3KGC9</accession>
<proteinExistence type="predicted"/>
<dbReference type="Pfam" id="PF13271">
    <property type="entry name" value="DUF4062"/>
    <property type="match status" value="1"/>
</dbReference>
<organism evidence="2 3">
    <name type="scientific">Bifidobacterium kimbladii</name>
    <dbReference type="NCBI Taxonomy" id="1293826"/>
    <lineage>
        <taxon>Bacteria</taxon>
        <taxon>Bacillati</taxon>
        <taxon>Actinomycetota</taxon>
        <taxon>Actinomycetes</taxon>
        <taxon>Bifidobacteriales</taxon>
        <taxon>Bifidobacteriaceae</taxon>
        <taxon>Bifidobacterium</taxon>
    </lineage>
</organism>
<comment type="caution">
    <text evidence="2">The sequence shown here is derived from an EMBL/GenBank/DDBJ whole genome shotgun (WGS) entry which is preliminary data.</text>
</comment>
<keyword evidence="3" id="KW-1185">Reference proteome</keyword>
<feature type="domain" description="DUF4062" evidence="1">
    <location>
        <begin position="189"/>
        <end position="271"/>
    </location>
</feature>
<dbReference type="Proteomes" id="UP001529481">
    <property type="component" value="Unassembled WGS sequence"/>
</dbReference>
<evidence type="ECO:0000313" key="3">
    <source>
        <dbReference type="Proteomes" id="UP001529481"/>
    </source>
</evidence>